<evidence type="ECO:0000256" key="7">
    <source>
        <dbReference type="ARBA" id="ARBA00023128"/>
    </source>
</evidence>
<dbReference type="InterPro" id="IPR011053">
    <property type="entry name" value="Single_hybrid_motif"/>
</dbReference>
<dbReference type="InterPro" id="IPR036625">
    <property type="entry name" value="E3-bd_dom_sf"/>
</dbReference>
<dbReference type="PANTHER" id="PTHR43178:SF14">
    <property type="entry name" value="LIPOAMIDE ACYLTRANSFERASE COMPONENT OF BRANCHED-CHAIN ALPHA-KETO ACID DEHYDROGENASE COMPLEX, MITOCHONDRIAL"/>
    <property type="match status" value="1"/>
</dbReference>
<dbReference type="Pfam" id="PF00198">
    <property type="entry name" value="2-oxoacid_dh"/>
    <property type="match status" value="3"/>
</dbReference>
<dbReference type="GO" id="GO:0031405">
    <property type="term" value="F:lipoic acid binding"/>
    <property type="evidence" value="ECO:0007669"/>
    <property type="project" value="TreeGrafter"/>
</dbReference>
<evidence type="ECO:0000256" key="4">
    <source>
        <dbReference type="ARBA" id="ARBA00022679"/>
    </source>
</evidence>
<dbReference type="AlphaFoldDB" id="A0A7I8JG39"/>
<keyword evidence="5 9" id="KW-0450">Lipoyl</keyword>
<dbReference type="EC" id="2.3.1.-" evidence="9"/>
<dbReference type="InterPro" id="IPR050743">
    <property type="entry name" value="2-oxoacid_DH_E2_comp"/>
</dbReference>
<keyword evidence="7" id="KW-0496">Mitochondrion</keyword>
<dbReference type="Pfam" id="PF02817">
    <property type="entry name" value="E3_binding"/>
    <property type="match status" value="1"/>
</dbReference>
<sequence length="508" mass="56469">MAWRRVFRRDATTVARSFWLRCSHEEPLHRLLPLLQGVDSMSPWYPCPLNTLHSSKTSRHFSSQGWVDPPAGAVVDVPLAQTGEGIAECELLKWFVHEGENVDEFQRLCEVQSDKATIEITSRYKGKIQQILFVPGDVVKVGETLLKIMLEEKEASVPSVESFGDTNSLNSHECESNSQHSPLSEETTRGVVSTPSVRHLARKYGLNINDIKGTGKNGRVLKEDVISYAVSRGIVVESSSSLHGVAEEESLFQEEKTTQGSSTTDGPTYEDKTMHLTGFQRAMVKSMSMAANIPHFHYIEEINFDALVKLKEAFKEENTDPDIKHTYLPFLIKSLSVALERHPLLNSSFIEETNELILKVVVSGFLCSYFFFLPWDECRSHNIGVAMATPHGLAVPNIKKVQSLSVLEITKELMRLQQLAAKNKLHSEDIAGGTLTLSNIGSIGGTSGTPLINSPKSPSSPSADPETPPLQIRRCTDHRVVDGATVARFCNEWKSLIEKPQSLLLHLR</sequence>
<dbReference type="Gene3D" id="4.10.320.10">
    <property type="entry name" value="E3-binding domain"/>
    <property type="match status" value="1"/>
</dbReference>
<proteinExistence type="inferred from homology"/>
<dbReference type="SUPFAM" id="SSF51230">
    <property type="entry name" value="Single hybrid motif"/>
    <property type="match status" value="1"/>
</dbReference>
<dbReference type="SUPFAM" id="SSF47005">
    <property type="entry name" value="Peripheral subunit-binding domain of 2-oxo acid dehydrogenase complex"/>
    <property type="match status" value="1"/>
</dbReference>
<comment type="cofactor">
    <cofactor evidence="1 9">
        <name>(R)-lipoate</name>
        <dbReference type="ChEBI" id="CHEBI:83088"/>
    </cofactor>
</comment>
<dbReference type="InterPro" id="IPR023213">
    <property type="entry name" value="CAT-like_dom_sf"/>
</dbReference>
<evidence type="ECO:0000256" key="8">
    <source>
        <dbReference type="ARBA" id="ARBA00023315"/>
    </source>
</evidence>
<feature type="domain" description="Peripheral subunit-binding (PSBD)" evidence="12">
    <location>
        <begin position="192"/>
        <end position="229"/>
    </location>
</feature>
<comment type="similarity">
    <text evidence="3 9">Belongs to the 2-oxoacid dehydrogenase family.</text>
</comment>
<name>A0A7I8JG39_SPIIN</name>
<dbReference type="InterPro" id="IPR001078">
    <property type="entry name" value="2-oxoacid_DH_actylTfrase"/>
</dbReference>
<feature type="region of interest" description="Disordered" evidence="10">
    <location>
        <begin position="159"/>
        <end position="194"/>
    </location>
</feature>
<protein>
    <recommendedName>
        <fullName evidence="9">Dihydrolipoamide acetyltransferase component of pyruvate dehydrogenase complex</fullName>
        <ecNumber evidence="9">2.3.1.-</ecNumber>
    </recommendedName>
</protein>
<dbReference type="InterPro" id="IPR004167">
    <property type="entry name" value="PSBD"/>
</dbReference>
<dbReference type="PROSITE" id="PS00189">
    <property type="entry name" value="LIPOYL"/>
    <property type="match status" value="1"/>
</dbReference>
<evidence type="ECO:0000256" key="5">
    <source>
        <dbReference type="ARBA" id="ARBA00022823"/>
    </source>
</evidence>
<evidence type="ECO:0000256" key="10">
    <source>
        <dbReference type="SAM" id="MobiDB-lite"/>
    </source>
</evidence>
<keyword evidence="4 9" id="KW-0808">Transferase</keyword>
<feature type="domain" description="Lipoyl-binding" evidence="11">
    <location>
        <begin position="72"/>
        <end position="149"/>
    </location>
</feature>
<evidence type="ECO:0000259" key="11">
    <source>
        <dbReference type="PROSITE" id="PS50968"/>
    </source>
</evidence>
<evidence type="ECO:0000256" key="2">
    <source>
        <dbReference type="ARBA" id="ARBA00004305"/>
    </source>
</evidence>
<dbReference type="Proteomes" id="UP001189122">
    <property type="component" value="Unassembled WGS sequence"/>
</dbReference>
<comment type="subcellular location">
    <subcellularLocation>
        <location evidence="2">Mitochondrion matrix</location>
    </subcellularLocation>
</comment>
<dbReference type="PANTHER" id="PTHR43178">
    <property type="entry name" value="DIHYDROLIPOAMIDE ACETYLTRANSFERASE COMPONENT OF PYRUVATE DEHYDROGENASE COMPLEX"/>
    <property type="match status" value="1"/>
</dbReference>
<dbReference type="EMBL" id="LR743599">
    <property type="protein sequence ID" value="CAA2629874.1"/>
    <property type="molecule type" value="Genomic_DNA"/>
</dbReference>
<dbReference type="Gene3D" id="3.30.559.10">
    <property type="entry name" value="Chloramphenicol acetyltransferase-like domain"/>
    <property type="match status" value="1"/>
</dbReference>
<reference evidence="13 14" key="1">
    <citation type="submission" date="2019-12" db="EMBL/GenBank/DDBJ databases">
        <authorList>
            <person name="Scholz U."/>
            <person name="Mascher M."/>
            <person name="Fiebig A."/>
        </authorList>
    </citation>
    <scope>NUCLEOTIDE SEQUENCE</scope>
</reference>
<dbReference type="GO" id="GO:0005759">
    <property type="term" value="C:mitochondrial matrix"/>
    <property type="evidence" value="ECO:0007669"/>
    <property type="project" value="UniProtKB-SubCell"/>
</dbReference>
<keyword evidence="6" id="KW-0809">Transit peptide</keyword>
<dbReference type="InterPro" id="IPR003016">
    <property type="entry name" value="2-oxoA_DH_lipoyl-BS"/>
</dbReference>
<accession>A0A7I8JG39</accession>
<dbReference type="SUPFAM" id="SSF52777">
    <property type="entry name" value="CoA-dependent acyltransferases"/>
    <property type="match status" value="1"/>
</dbReference>
<feature type="compositionally biased region" description="Polar residues" evidence="10">
    <location>
        <begin position="164"/>
        <end position="194"/>
    </location>
</feature>
<dbReference type="Pfam" id="PF00364">
    <property type="entry name" value="Biotin_lipoyl"/>
    <property type="match status" value="1"/>
</dbReference>
<feature type="region of interest" description="Disordered" evidence="10">
    <location>
        <begin position="448"/>
        <end position="474"/>
    </location>
</feature>
<evidence type="ECO:0000256" key="6">
    <source>
        <dbReference type="ARBA" id="ARBA00022946"/>
    </source>
</evidence>
<evidence type="ECO:0000313" key="14">
    <source>
        <dbReference type="Proteomes" id="UP001189122"/>
    </source>
</evidence>
<dbReference type="PROSITE" id="PS51826">
    <property type="entry name" value="PSBD"/>
    <property type="match status" value="1"/>
</dbReference>
<evidence type="ECO:0000259" key="12">
    <source>
        <dbReference type="PROSITE" id="PS51826"/>
    </source>
</evidence>
<dbReference type="GO" id="GO:0016407">
    <property type="term" value="F:acetyltransferase activity"/>
    <property type="evidence" value="ECO:0007669"/>
    <property type="project" value="TreeGrafter"/>
</dbReference>
<dbReference type="CDD" id="cd06849">
    <property type="entry name" value="lipoyl_domain"/>
    <property type="match status" value="1"/>
</dbReference>
<dbReference type="FunFam" id="2.40.50.100:FF:000013">
    <property type="entry name" value="Dihydrolipoamide acetyltransferase component of pyruvate dehydrogenase complex"/>
    <property type="match status" value="1"/>
</dbReference>
<evidence type="ECO:0000256" key="3">
    <source>
        <dbReference type="ARBA" id="ARBA00007317"/>
    </source>
</evidence>
<keyword evidence="14" id="KW-1185">Reference proteome</keyword>
<keyword evidence="8 9" id="KW-0012">Acyltransferase</keyword>
<evidence type="ECO:0000256" key="9">
    <source>
        <dbReference type="RuleBase" id="RU003423"/>
    </source>
</evidence>
<evidence type="ECO:0000256" key="1">
    <source>
        <dbReference type="ARBA" id="ARBA00001938"/>
    </source>
</evidence>
<evidence type="ECO:0000313" key="13">
    <source>
        <dbReference type="EMBL" id="CAA2629874.1"/>
    </source>
</evidence>
<dbReference type="InterPro" id="IPR000089">
    <property type="entry name" value="Biotin_lipoyl"/>
</dbReference>
<gene>
    <name evidence="13" type="ORF">SI7747_12015512</name>
</gene>
<dbReference type="EMBL" id="CACRZD030000012">
    <property type="protein sequence ID" value="CAA6669117.1"/>
    <property type="molecule type" value="Genomic_DNA"/>
</dbReference>
<dbReference type="PROSITE" id="PS50968">
    <property type="entry name" value="BIOTINYL_LIPOYL"/>
    <property type="match status" value="1"/>
</dbReference>
<dbReference type="Gene3D" id="2.40.50.100">
    <property type="match status" value="1"/>
</dbReference>
<organism evidence="13">
    <name type="scientific">Spirodela intermedia</name>
    <name type="common">Intermediate duckweed</name>
    <dbReference type="NCBI Taxonomy" id="51605"/>
    <lineage>
        <taxon>Eukaryota</taxon>
        <taxon>Viridiplantae</taxon>
        <taxon>Streptophyta</taxon>
        <taxon>Embryophyta</taxon>
        <taxon>Tracheophyta</taxon>
        <taxon>Spermatophyta</taxon>
        <taxon>Magnoliopsida</taxon>
        <taxon>Liliopsida</taxon>
        <taxon>Araceae</taxon>
        <taxon>Lemnoideae</taxon>
        <taxon>Spirodela</taxon>
    </lineage>
</organism>